<sequence>MISDLSVIAAIGISVLGSFTSVVIREKKHFWATTPGRTLFLNALCLYTFLHDVSTATVIRSSEERGLEDRDGTPSGYSPSLSRGRRSSTPLRHSPLQDYIRDTEWDLAGIDGGEQYLIVRYSIEWRVTLNNRVVAKDTEQDLGLDPNSYWSGIKQKAEDLLRRKIARNRRVRLDDTTVVVSVNDRSQRDLITRFEKTDVDWTAIQKQLTMWQNLFQQGKRLRLCISINYLDSDQPSNGADKRGQTSVTRRMLHARDAEIDAEQVSGQPSTWRDVYRVMPCPGSPCRLESQYCWQDPVGKKYYRLRTHHLRKLVRYVEQEGGVIEYHDDVPDNIHEQLSLFPININVLPTPPPRLMAISPPAAAEPPTLNSSPPSSSINVPGPLEVAVENYAAWQLSRVNTESFKDNIIKARDIALNNCLDLKQIYQDQDPGFFINQGVKLGAARRFVTEINVWVQEMQS</sequence>
<proteinExistence type="predicted"/>
<name>A0A401L9P5_ASPAW</name>
<keyword evidence="2" id="KW-0812">Transmembrane</keyword>
<feature type="compositionally biased region" description="Basic and acidic residues" evidence="1">
    <location>
        <begin position="61"/>
        <end position="72"/>
    </location>
</feature>
<dbReference type="STRING" id="105351.A0A401L9P5"/>
<gene>
    <name evidence="3" type="ORF">AAWM_11158</name>
</gene>
<evidence type="ECO:0000256" key="1">
    <source>
        <dbReference type="SAM" id="MobiDB-lite"/>
    </source>
</evidence>
<dbReference type="AlphaFoldDB" id="A0A401L9P5"/>
<feature type="region of interest" description="Disordered" evidence="1">
    <location>
        <begin position="61"/>
        <end position="93"/>
    </location>
</feature>
<organism evidence="3 4">
    <name type="scientific">Aspergillus awamori</name>
    <name type="common">Black koji mold</name>
    <dbReference type="NCBI Taxonomy" id="105351"/>
    <lineage>
        <taxon>Eukaryota</taxon>
        <taxon>Fungi</taxon>
        <taxon>Dikarya</taxon>
        <taxon>Ascomycota</taxon>
        <taxon>Pezizomycotina</taxon>
        <taxon>Eurotiomycetes</taxon>
        <taxon>Eurotiomycetidae</taxon>
        <taxon>Eurotiales</taxon>
        <taxon>Aspergillaceae</taxon>
        <taxon>Aspergillus</taxon>
    </lineage>
</organism>
<keyword evidence="2" id="KW-0472">Membrane</keyword>
<dbReference type="EMBL" id="BDHI01000029">
    <property type="protein sequence ID" value="GCB28273.1"/>
    <property type="molecule type" value="Genomic_DNA"/>
</dbReference>
<protein>
    <submittedName>
        <fullName evidence="3">Uncharacterized protein</fullName>
    </submittedName>
</protein>
<evidence type="ECO:0000313" key="3">
    <source>
        <dbReference type="EMBL" id="GCB28273.1"/>
    </source>
</evidence>
<dbReference type="Proteomes" id="UP000286921">
    <property type="component" value="Unassembled WGS sequence"/>
</dbReference>
<evidence type="ECO:0000313" key="4">
    <source>
        <dbReference type="Proteomes" id="UP000286921"/>
    </source>
</evidence>
<comment type="caution">
    <text evidence="3">The sequence shown here is derived from an EMBL/GenBank/DDBJ whole genome shotgun (WGS) entry which is preliminary data.</text>
</comment>
<keyword evidence="4" id="KW-1185">Reference proteome</keyword>
<reference evidence="3 4" key="1">
    <citation type="submission" date="2016-09" db="EMBL/GenBank/DDBJ databases">
        <title>Aspergillus awamori IFM 58123T.</title>
        <authorList>
            <person name="Kusuya Y."/>
            <person name="Shimizu M."/>
            <person name="Takahashi H."/>
            <person name="Yaguchi T."/>
        </authorList>
    </citation>
    <scope>NUCLEOTIDE SEQUENCE [LARGE SCALE GENOMIC DNA]</scope>
    <source>
        <strain evidence="3 4">IFM 58123</strain>
    </source>
</reference>
<accession>A0A401L9P5</accession>
<feature type="compositionally biased region" description="Polar residues" evidence="1">
    <location>
        <begin position="75"/>
        <end position="91"/>
    </location>
</feature>
<keyword evidence="2" id="KW-1133">Transmembrane helix</keyword>
<feature type="transmembrane region" description="Helical" evidence="2">
    <location>
        <begin position="6"/>
        <end position="24"/>
    </location>
</feature>
<evidence type="ECO:0000256" key="2">
    <source>
        <dbReference type="SAM" id="Phobius"/>
    </source>
</evidence>